<comment type="caution">
    <text evidence="6">The sequence shown here is derived from an EMBL/GenBank/DDBJ whole genome shotgun (WGS) entry which is preliminary data.</text>
</comment>
<evidence type="ECO:0000256" key="2">
    <source>
        <dbReference type="ARBA" id="ARBA00022649"/>
    </source>
</evidence>
<dbReference type="GO" id="GO:0016787">
    <property type="term" value="F:hydrolase activity"/>
    <property type="evidence" value="ECO:0007669"/>
    <property type="project" value="UniProtKB-KW"/>
</dbReference>
<dbReference type="STRING" id="1797469.A3F08_03135"/>
<dbReference type="EMBL" id="MEZV01000042">
    <property type="protein sequence ID" value="OGD66212.1"/>
    <property type="molecule type" value="Genomic_DNA"/>
</dbReference>
<evidence type="ECO:0008006" key="8">
    <source>
        <dbReference type="Google" id="ProtNLM"/>
    </source>
</evidence>
<reference evidence="6 7" key="1">
    <citation type="journal article" date="2016" name="Nat. Commun.">
        <title>Thousands of microbial genomes shed light on interconnected biogeochemical processes in an aquifer system.</title>
        <authorList>
            <person name="Anantharaman K."/>
            <person name="Brown C.T."/>
            <person name="Hug L.A."/>
            <person name="Sharon I."/>
            <person name="Castelle C.J."/>
            <person name="Probst A.J."/>
            <person name="Thomas B.C."/>
            <person name="Singh A."/>
            <person name="Wilkins M.J."/>
            <person name="Karaoz U."/>
            <person name="Brodie E.L."/>
            <person name="Williams K.H."/>
            <person name="Hubbard S.S."/>
            <person name="Banfield J.F."/>
        </authorList>
    </citation>
    <scope>NUCLEOTIDE SEQUENCE [LARGE SCALE GENOMIC DNA]</scope>
</reference>
<organism evidence="6 7">
    <name type="scientific">Candidatus Berkelbacteria bacterium RIFCSPHIGHO2_12_FULL_36_9</name>
    <dbReference type="NCBI Taxonomy" id="1797469"/>
    <lineage>
        <taxon>Bacteria</taxon>
        <taxon>Candidatus Berkelbacteria</taxon>
    </lineage>
</organism>
<evidence type="ECO:0000256" key="1">
    <source>
        <dbReference type="ARBA" id="ARBA00022553"/>
    </source>
</evidence>
<evidence type="ECO:0000256" key="4">
    <source>
        <dbReference type="ARBA" id="ARBA00022741"/>
    </source>
</evidence>
<dbReference type="GO" id="GO:0110001">
    <property type="term" value="C:toxin-antitoxin complex"/>
    <property type="evidence" value="ECO:0007669"/>
    <property type="project" value="InterPro"/>
</dbReference>
<dbReference type="GO" id="GO:0004540">
    <property type="term" value="F:RNA nuclease activity"/>
    <property type="evidence" value="ECO:0007669"/>
    <property type="project" value="InterPro"/>
</dbReference>
<keyword evidence="3" id="KW-0540">Nuclease</keyword>
<dbReference type="PANTHER" id="PTHR34139:SF1">
    <property type="entry name" value="RNASE MJ1380-RELATED"/>
    <property type="match status" value="1"/>
</dbReference>
<dbReference type="Pfam" id="PF01934">
    <property type="entry name" value="HepT-like"/>
    <property type="match status" value="1"/>
</dbReference>
<dbReference type="Proteomes" id="UP000176451">
    <property type="component" value="Unassembled WGS sequence"/>
</dbReference>
<dbReference type="GO" id="GO:0000166">
    <property type="term" value="F:nucleotide binding"/>
    <property type="evidence" value="ECO:0007669"/>
    <property type="project" value="UniProtKB-KW"/>
</dbReference>
<dbReference type="AlphaFoldDB" id="A0A1F5EFK2"/>
<evidence type="ECO:0000256" key="5">
    <source>
        <dbReference type="ARBA" id="ARBA00022801"/>
    </source>
</evidence>
<keyword evidence="5" id="KW-0378">Hydrolase</keyword>
<evidence type="ECO:0000256" key="3">
    <source>
        <dbReference type="ARBA" id="ARBA00022722"/>
    </source>
</evidence>
<dbReference type="InterPro" id="IPR008201">
    <property type="entry name" value="HepT-like"/>
</dbReference>
<keyword evidence="1" id="KW-0597">Phosphoprotein</keyword>
<evidence type="ECO:0000313" key="7">
    <source>
        <dbReference type="Proteomes" id="UP000176451"/>
    </source>
</evidence>
<keyword evidence="4" id="KW-0547">Nucleotide-binding</keyword>
<sequence length="103" mass="12390">MVESCGRVARFIGNSEFSDFQKNEMMYDAVLMQIVNIGEIINRLSDEFKEKYDYLPWYQVIGMRNRVSHGYFEIEEDTVWKTVKIDLPKLKKQIEKILRNYQK</sequence>
<proteinExistence type="predicted"/>
<dbReference type="InterPro" id="IPR051813">
    <property type="entry name" value="HepT_RNase_toxin"/>
</dbReference>
<name>A0A1F5EFK2_9BACT</name>
<evidence type="ECO:0000313" key="6">
    <source>
        <dbReference type="EMBL" id="OGD66212.1"/>
    </source>
</evidence>
<protein>
    <recommendedName>
        <fullName evidence="8">DUF86 domain-containing protein</fullName>
    </recommendedName>
</protein>
<accession>A0A1F5EFK2</accession>
<gene>
    <name evidence="6" type="ORF">A3F08_03135</name>
</gene>
<keyword evidence="2" id="KW-1277">Toxin-antitoxin system</keyword>
<dbReference type="PANTHER" id="PTHR34139">
    <property type="entry name" value="UPF0331 PROTEIN MJ0127"/>
    <property type="match status" value="1"/>
</dbReference>